<dbReference type="RefSeq" id="WP_055461657.1">
    <property type="nucleotide sequence ID" value="NZ_CYHG01000002.1"/>
</dbReference>
<evidence type="ECO:0000313" key="4">
    <source>
        <dbReference type="Proteomes" id="UP000182769"/>
    </source>
</evidence>
<evidence type="ECO:0000256" key="1">
    <source>
        <dbReference type="ARBA" id="ARBA00023002"/>
    </source>
</evidence>
<dbReference type="PANTHER" id="PTHR13847">
    <property type="entry name" value="SARCOSINE DEHYDROGENASE-RELATED"/>
    <property type="match status" value="1"/>
</dbReference>
<dbReference type="Proteomes" id="UP000182769">
    <property type="component" value="Unassembled WGS sequence"/>
</dbReference>
<dbReference type="Pfam" id="PF01266">
    <property type="entry name" value="DAO"/>
    <property type="match status" value="1"/>
</dbReference>
<dbReference type="SUPFAM" id="SSF51905">
    <property type="entry name" value="FAD/NAD(P)-binding domain"/>
    <property type="match status" value="1"/>
</dbReference>
<name>A0A0K6IHZ2_9GAMM</name>
<feature type="domain" description="FAD dependent oxidoreductase" evidence="2">
    <location>
        <begin position="30"/>
        <end position="378"/>
    </location>
</feature>
<evidence type="ECO:0000313" key="3">
    <source>
        <dbReference type="EMBL" id="CUB02681.1"/>
    </source>
</evidence>
<dbReference type="InterPro" id="IPR006076">
    <property type="entry name" value="FAD-dep_OxRdtase"/>
</dbReference>
<dbReference type="EMBL" id="CYHG01000002">
    <property type="protein sequence ID" value="CUB02681.1"/>
    <property type="molecule type" value="Genomic_DNA"/>
</dbReference>
<dbReference type="PANTHER" id="PTHR13847:SF281">
    <property type="entry name" value="FAD DEPENDENT OXIDOREDUCTASE DOMAIN-CONTAINING PROTEIN"/>
    <property type="match status" value="1"/>
</dbReference>
<reference evidence="4" key="1">
    <citation type="submission" date="2015-08" db="EMBL/GenBank/DDBJ databases">
        <authorList>
            <person name="Varghese N."/>
        </authorList>
    </citation>
    <scope>NUCLEOTIDE SEQUENCE [LARGE SCALE GENOMIC DNA]</scope>
    <source>
        <strain evidence="4">JCM 18476</strain>
    </source>
</reference>
<dbReference type="STRING" id="1137284.GCA_001418205_00523"/>
<dbReference type="AlphaFoldDB" id="A0A0K6IHZ2"/>
<evidence type="ECO:0000259" key="2">
    <source>
        <dbReference type="Pfam" id="PF01266"/>
    </source>
</evidence>
<dbReference type="Gene3D" id="3.50.50.60">
    <property type="entry name" value="FAD/NAD(P)-binding domain"/>
    <property type="match status" value="1"/>
</dbReference>
<protein>
    <submittedName>
        <fullName evidence="3">Glycine/D-amino acid oxidase (Deaminating)</fullName>
    </submittedName>
</protein>
<dbReference type="OrthoDB" id="311718at2"/>
<gene>
    <name evidence="3" type="ORF">Ga0061065_10218</name>
</gene>
<sequence length="423" mass="46246">MSELMCDSLWRASAPKGPELSPLTEDLEVDVVIIGGGFTGLSTALHLAKVGKKVVVVEAKEIGFGGSGRNVGLANAGVWLEPNQLDAALGREAGGALYDMLGKGPDYVYGLIEQYQIECEPVRKGTLHAGVGKQGLAQLQRRYQQMAERGSPVKLLTASEAQQRIGSKSFNSALFDPRAGTIQPMGYARGLAHAALKEGAQLFDQSPVVGIEKLGSRWQICVANAKVMADQVVLAANAYADFFLKPQERKFVPISYSQMATKPLSASELERILPGKEGLWDTCMVMSSFRLDNQGRLIFGGMGNTGTMHTDWAKQRLKDLYPFLSKVEFEYFWSGKIAYSDDHLPHCQVLDQGLFSVSGYSGRGICTGTLMGKELAELLAGQRSQTTFPMDTLGEISMREMKRVFYEVSAHTYHYGQRTHVLG</sequence>
<dbReference type="Gene3D" id="3.30.9.10">
    <property type="entry name" value="D-Amino Acid Oxidase, subunit A, domain 2"/>
    <property type="match status" value="1"/>
</dbReference>
<keyword evidence="4" id="KW-1185">Reference proteome</keyword>
<accession>A0A0K6IHZ2</accession>
<dbReference type="GO" id="GO:0005737">
    <property type="term" value="C:cytoplasm"/>
    <property type="evidence" value="ECO:0007669"/>
    <property type="project" value="TreeGrafter"/>
</dbReference>
<keyword evidence="1" id="KW-0560">Oxidoreductase</keyword>
<proteinExistence type="predicted"/>
<dbReference type="InterPro" id="IPR036188">
    <property type="entry name" value="FAD/NAD-bd_sf"/>
</dbReference>
<organism evidence="3 4">
    <name type="scientific">Marinomonas fungiae</name>
    <dbReference type="NCBI Taxonomy" id="1137284"/>
    <lineage>
        <taxon>Bacteria</taxon>
        <taxon>Pseudomonadati</taxon>
        <taxon>Pseudomonadota</taxon>
        <taxon>Gammaproteobacteria</taxon>
        <taxon>Oceanospirillales</taxon>
        <taxon>Oceanospirillaceae</taxon>
        <taxon>Marinomonas</taxon>
    </lineage>
</organism>
<dbReference type="GO" id="GO:0016491">
    <property type="term" value="F:oxidoreductase activity"/>
    <property type="evidence" value="ECO:0007669"/>
    <property type="project" value="UniProtKB-KW"/>
</dbReference>